<dbReference type="PANTHER" id="PTHR45138">
    <property type="entry name" value="REGULATORY COMPONENTS OF SENSORY TRANSDUCTION SYSTEM"/>
    <property type="match status" value="1"/>
</dbReference>
<keyword evidence="3" id="KW-1133">Transmembrane helix</keyword>
<dbReference type="EMBL" id="AKKU01000026">
    <property type="protein sequence ID" value="EIW87774.1"/>
    <property type="molecule type" value="Genomic_DNA"/>
</dbReference>
<dbReference type="RefSeq" id="WP_008985684.1">
    <property type="nucleotide sequence ID" value="NZ_AKKU01000026.1"/>
</dbReference>
<keyword evidence="6" id="KW-1185">Reference proteome</keyword>
<evidence type="ECO:0000256" key="1">
    <source>
        <dbReference type="ARBA" id="ARBA00012528"/>
    </source>
</evidence>
<dbReference type="CDD" id="cd01949">
    <property type="entry name" value="GGDEF"/>
    <property type="match status" value="1"/>
</dbReference>
<dbReference type="STRING" id="1195246.AGRI_14685"/>
<evidence type="ECO:0000256" key="3">
    <source>
        <dbReference type="SAM" id="Phobius"/>
    </source>
</evidence>
<dbReference type="GO" id="GO:1902201">
    <property type="term" value="P:negative regulation of bacterial-type flagellum-dependent cell motility"/>
    <property type="evidence" value="ECO:0007669"/>
    <property type="project" value="TreeGrafter"/>
</dbReference>
<dbReference type="GO" id="GO:0005886">
    <property type="term" value="C:plasma membrane"/>
    <property type="evidence" value="ECO:0007669"/>
    <property type="project" value="TreeGrafter"/>
</dbReference>
<proteinExistence type="predicted"/>
<keyword evidence="3" id="KW-0472">Membrane</keyword>
<dbReference type="SUPFAM" id="SSF55073">
    <property type="entry name" value="Nucleotide cyclase"/>
    <property type="match status" value="1"/>
</dbReference>
<dbReference type="NCBIfam" id="TIGR00254">
    <property type="entry name" value="GGDEF"/>
    <property type="match status" value="1"/>
</dbReference>
<dbReference type="Gene3D" id="3.30.70.270">
    <property type="match status" value="1"/>
</dbReference>
<dbReference type="EC" id="2.7.7.65" evidence="1"/>
<keyword evidence="3" id="KW-0812">Transmembrane</keyword>
<organism evidence="5 6">
    <name type="scientific">Alishewanella agri BL06</name>
    <dbReference type="NCBI Taxonomy" id="1195246"/>
    <lineage>
        <taxon>Bacteria</taxon>
        <taxon>Pseudomonadati</taxon>
        <taxon>Pseudomonadota</taxon>
        <taxon>Gammaproteobacteria</taxon>
        <taxon>Alteromonadales</taxon>
        <taxon>Alteromonadaceae</taxon>
        <taxon>Alishewanella</taxon>
    </lineage>
</organism>
<dbReference type="AlphaFoldDB" id="I9NZ99"/>
<accession>I9NZ99</accession>
<dbReference type="PATRIC" id="fig|1195246.3.peg.2912"/>
<dbReference type="InterPro" id="IPR000160">
    <property type="entry name" value="GGDEF_dom"/>
</dbReference>
<dbReference type="GO" id="GO:0052621">
    <property type="term" value="F:diguanylate cyclase activity"/>
    <property type="evidence" value="ECO:0007669"/>
    <property type="project" value="UniProtKB-EC"/>
</dbReference>
<dbReference type="InterPro" id="IPR050469">
    <property type="entry name" value="Diguanylate_Cyclase"/>
</dbReference>
<evidence type="ECO:0000256" key="2">
    <source>
        <dbReference type="ARBA" id="ARBA00034247"/>
    </source>
</evidence>
<dbReference type="eggNOG" id="COG3706">
    <property type="taxonomic scope" value="Bacteria"/>
</dbReference>
<feature type="transmembrane region" description="Helical" evidence="3">
    <location>
        <begin position="37"/>
        <end position="56"/>
    </location>
</feature>
<dbReference type="SMART" id="SM00267">
    <property type="entry name" value="GGDEF"/>
    <property type="match status" value="1"/>
</dbReference>
<evidence type="ECO:0000259" key="4">
    <source>
        <dbReference type="PROSITE" id="PS50887"/>
    </source>
</evidence>
<evidence type="ECO:0000313" key="6">
    <source>
        <dbReference type="Proteomes" id="UP000035062"/>
    </source>
</evidence>
<name>I9NZ99_9ALTE</name>
<dbReference type="PANTHER" id="PTHR45138:SF9">
    <property type="entry name" value="DIGUANYLATE CYCLASE DGCM-RELATED"/>
    <property type="match status" value="1"/>
</dbReference>
<dbReference type="Proteomes" id="UP000035062">
    <property type="component" value="Unassembled WGS sequence"/>
</dbReference>
<evidence type="ECO:0000313" key="5">
    <source>
        <dbReference type="EMBL" id="EIW87774.1"/>
    </source>
</evidence>
<protein>
    <recommendedName>
        <fullName evidence="1">diguanylate cyclase</fullName>
        <ecNumber evidence="1">2.7.7.65</ecNumber>
    </recommendedName>
</protein>
<feature type="domain" description="GGDEF" evidence="4">
    <location>
        <begin position="231"/>
        <end position="363"/>
    </location>
</feature>
<feature type="transmembrane region" description="Helical" evidence="3">
    <location>
        <begin position="92"/>
        <end position="115"/>
    </location>
</feature>
<comment type="caution">
    <text evidence="5">The sequence shown here is derived from an EMBL/GenBank/DDBJ whole genome shotgun (WGS) entry which is preliminary data.</text>
</comment>
<feature type="transmembrane region" description="Helical" evidence="3">
    <location>
        <begin position="121"/>
        <end position="137"/>
    </location>
</feature>
<reference evidence="5 6" key="1">
    <citation type="journal article" date="2012" name="J. Bacteriol.">
        <title>Genome Sequence of Pectin-Degrading Alishewanella agri, Isolated from Landfill Soil.</title>
        <authorList>
            <person name="Kim J."/>
            <person name="Jung J."/>
            <person name="Sung J.S."/>
            <person name="Chun J."/>
            <person name="Park W."/>
        </authorList>
    </citation>
    <scope>NUCLEOTIDE SEQUENCE [LARGE SCALE GENOMIC DNA]</scope>
    <source>
        <strain evidence="5 6">BL06</strain>
    </source>
</reference>
<dbReference type="InterPro" id="IPR029787">
    <property type="entry name" value="Nucleotide_cyclase"/>
</dbReference>
<dbReference type="GO" id="GO:0043709">
    <property type="term" value="P:cell adhesion involved in single-species biofilm formation"/>
    <property type="evidence" value="ECO:0007669"/>
    <property type="project" value="TreeGrafter"/>
</dbReference>
<comment type="catalytic activity">
    <reaction evidence="2">
        <text>2 GTP = 3',3'-c-di-GMP + 2 diphosphate</text>
        <dbReference type="Rhea" id="RHEA:24898"/>
        <dbReference type="ChEBI" id="CHEBI:33019"/>
        <dbReference type="ChEBI" id="CHEBI:37565"/>
        <dbReference type="ChEBI" id="CHEBI:58805"/>
        <dbReference type="EC" id="2.7.7.65"/>
    </reaction>
</comment>
<dbReference type="Pfam" id="PF00990">
    <property type="entry name" value="GGDEF"/>
    <property type="match status" value="1"/>
</dbReference>
<gene>
    <name evidence="5" type="ORF">AGRI_14685</name>
</gene>
<feature type="transmembrane region" description="Helical" evidence="3">
    <location>
        <begin position="163"/>
        <end position="180"/>
    </location>
</feature>
<dbReference type="InterPro" id="IPR043128">
    <property type="entry name" value="Rev_trsase/Diguanyl_cyclase"/>
</dbReference>
<dbReference type="PROSITE" id="PS50887">
    <property type="entry name" value="GGDEF"/>
    <property type="match status" value="1"/>
</dbReference>
<sequence length="375" mass="42033">MQLIKNYFPSLSYLDPASEAEFRLYLVASTRHIAQRLALVCVALMLLFSITDILVGDSWYSLGNLSRYTAAGLILLYALANKTLNAEQWLQGWLGISALVILLLSITFYGSSLYYGKLGEGGPMVVAFAIAAIPIFNLQQKILLWLQLAAAVLFLKYCTAIDTGWSVFYLVVTTLLCLSWQRQFDRLLRSQFKTVRLEQQKAETDQLTGLLNRRSFEQRLQQKLQQLPADQQLSLGLLDIDYFKRYNDFYGHLDGDLVLVRLSRLLSADPKLLVVRFGGEEFILVEQHSADIPSSLLQLPDKLAALAIPHQNSPFAVVTASIGIVTLNYPASGYQSGQLMHQADQLLYEAKEQGRNQARQCFLSQAALAQQQATV</sequence>